<dbReference type="InterPro" id="IPR046798">
    <property type="entry name" value="2OG-FeII_Oxy_6"/>
</dbReference>
<dbReference type="AlphaFoldDB" id="E3K5E8"/>
<dbReference type="OrthoDB" id="2499742at2759"/>
<sequence>MVVAQRRWLPSVGPNNAVVDVASTRRPPGRVTSPSRYPELLVNFDPQNDSPLAPPLAILTCSIGDQLQNNHVAINKLLRERRERASLVESAIGPSGRKFYWQNVKYDALNIYPTIPRALVRGKLQYTRPPTSEEIAMASDTVQTFRLLKTGCNIVRDPQDPKSIIAIIEFTKFSDLTEADREELNFVSTFLRKTTRFISNVKSKQRAWGGKMWGIGWRKSSDEDQIAGRYIKAFEAVHAQAYHDLFSLSGRVGQIVGQNFKKLAEIPFGSNRDLMAEHGLPSLAALEYGEDLTESDCAPHLTFTTDGFFNPPHTDDEDVSKYAFVMFLPTHTKDGSLATDEDSYDITSGPFIFPDHKFGINFDHQFGVVKMIWQANSYKHCTMPSSHSSRFTHLGMSVQINLGLKNACVAYQQGKYNSVANYFGDHFFYLYRSCLHLSLVIFALLT</sequence>
<dbReference type="KEGG" id="pgr:PGTG_06065"/>
<feature type="domain" description="Tet-like 2OG-Fe(II) oxygenase" evidence="1">
    <location>
        <begin position="178"/>
        <end position="385"/>
    </location>
</feature>
<dbReference type="GeneID" id="10533106"/>
<dbReference type="EMBL" id="DS178273">
    <property type="protein sequence ID" value="EFP79744.2"/>
    <property type="molecule type" value="Genomic_DNA"/>
</dbReference>
<evidence type="ECO:0000259" key="1">
    <source>
        <dbReference type="Pfam" id="PF20515"/>
    </source>
</evidence>
<evidence type="ECO:0000313" key="2">
    <source>
        <dbReference type="EMBL" id="EFP79744.2"/>
    </source>
</evidence>
<protein>
    <recommendedName>
        <fullName evidence="1">Tet-like 2OG-Fe(II) oxygenase domain-containing protein</fullName>
    </recommendedName>
</protein>
<name>E3K5E8_PUCGT</name>
<keyword evidence="3" id="KW-1185">Reference proteome</keyword>
<dbReference type="Pfam" id="PF20515">
    <property type="entry name" value="2OG-FeII_Oxy_6"/>
    <property type="match status" value="1"/>
</dbReference>
<dbReference type="HOGENOM" id="CLU_026798_0_2_1"/>
<evidence type="ECO:0000313" key="3">
    <source>
        <dbReference type="Proteomes" id="UP000008783"/>
    </source>
</evidence>
<dbReference type="Proteomes" id="UP000008783">
    <property type="component" value="Unassembled WGS sequence"/>
</dbReference>
<reference key="1">
    <citation type="submission" date="2007-01" db="EMBL/GenBank/DDBJ databases">
        <title>The Genome Sequence of Puccinia graminis f. sp. tritici Strain CRL 75-36-700-3.</title>
        <authorList>
            <consortium name="The Broad Institute Genome Sequencing Platform"/>
            <person name="Birren B."/>
            <person name="Lander E."/>
            <person name="Galagan J."/>
            <person name="Nusbaum C."/>
            <person name="Devon K."/>
            <person name="Cuomo C."/>
            <person name="Jaffe D."/>
            <person name="Butler J."/>
            <person name="Alvarez P."/>
            <person name="Gnerre S."/>
            <person name="Grabherr M."/>
            <person name="Mauceli E."/>
            <person name="Brockman W."/>
            <person name="Young S."/>
            <person name="LaButti K."/>
            <person name="Sykes S."/>
            <person name="DeCaprio D."/>
            <person name="Crawford M."/>
            <person name="Koehrsen M."/>
            <person name="Engels R."/>
            <person name="Montgomery P."/>
            <person name="Pearson M."/>
            <person name="Howarth C."/>
            <person name="Larson L."/>
            <person name="White J."/>
            <person name="Zeng Q."/>
            <person name="Kodira C."/>
            <person name="Yandava C."/>
            <person name="Alvarado L."/>
            <person name="O'Leary S."/>
            <person name="Szabo L."/>
            <person name="Dean R."/>
            <person name="Schein J."/>
        </authorList>
    </citation>
    <scope>NUCLEOTIDE SEQUENCE</scope>
    <source>
        <strain>CRL 75-36-700-3</strain>
    </source>
</reference>
<proteinExistence type="predicted"/>
<dbReference type="RefSeq" id="XP_003324163.2">
    <property type="nucleotide sequence ID" value="XM_003324115.2"/>
</dbReference>
<reference evidence="3" key="2">
    <citation type="journal article" date="2011" name="Proc. Natl. Acad. Sci. U.S.A.">
        <title>Obligate biotrophy features unraveled by the genomic analysis of rust fungi.</title>
        <authorList>
            <person name="Duplessis S."/>
            <person name="Cuomo C.A."/>
            <person name="Lin Y.-C."/>
            <person name="Aerts A."/>
            <person name="Tisserant E."/>
            <person name="Veneault-Fourrey C."/>
            <person name="Joly D.L."/>
            <person name="Hacquard S."/>
            <person name="Amselem J."/>
            <person name="Cantarel B.L."/>
            <person name="Chiu R."/>
            <person name="Coutinho P.M."/>
            <person name="Feau N."/>
            <person name="Field M."/>
            <person name="Frey P."/>
            <person name="Gelhaye E."/>
            <person name="Goldberg J."/>
            <person name="Grabherr M.G."/>
            <person name="Kodira C.D."/>
            <person name="Kohler A."/>
            <person name="Kuees U."/>
            <person name="Lindquist E.A."/>
            <person name="Lucas S.M."/>
            <person name="Mago R."/>
            <person name="Mauceli E."/>
            <person name="Morin E."/>
            <person name="Murat C."/>
            <person name="Pangilinan J.L."/>
            <person name="Park R."/>
            <person name="Pearson M."/>
            <person name="Quesneville H."/>
            <person name="Rouhier N."/>
            <person name="Sakthikumar S."/>
            <person name="Salamov A.A."/>
            <person name="Schmutz J."/>
            <person name="Selles B."/>
            <person name="Shapiro H."/>
            <person name="Tanguay P."/>
            <person name="Tuskan G.A."/>
            <person name="Henrissat B."/>
            <person name="Van de Peer Y."/>
            <person name="Rouze P."/>
            <person name="Ellis J.G."/>
            <person name="Dodds P.N."/>
            <person name="Schein J.E."/>
            <person name="Zhong S."/>
            <person name="Hamelin R.C."/>
            <person name="Grigoriev I.V."/>
            <person name="Szabo L.J."/>
            <person name="Martin F."/>
        </authorList>
    </citation>
    <scope>NUCLEOTIDE SEQUENCE [LARGE SCALE GENOMIC DNA]</scope>
    <source>
        <strain evidence="3">CRL 75-36-700-3 / race SCCL</strain>
    </source>
</reference>
<dbReference type="VEuPathDB" id="FungiDB:PGTG_06065"/>
<gene>
    <name evidence="2" type="ORF">PGTG_06065</name>
</gene>
<accession>E3K5E8</accession>
<dbReference type="InParanoid" id="E3K5E8"/>
<organism evidence="2 3">
    <name type="scientific">Puccinia graminis f. sp. tritici (strain CRL 75-36-700-3 / race SCCL)</name>
    <name type="common">Black stem rust fungus</name>
    <dbReference type="NCBI Taxonomy" id="418459"/>
    <lineage>
        <taxon>Eukaryota</taxon>
        <taxon>Fungi</taxon>
        <taxon>Dikarya</taxon>
        <taxon>Basidiomycota</taxon>
        <taxon>Pucciniomycotina</taxon>
        <taxon>Pucciniomycetes</taxon>
        <taxon>Pucciniales</taxon>
        <taxon>Pucciniaceae</taxon>
        <taxon>Puccinia</taxon>
    </lineage>
</organism>